<evidence type="ECO:0000256" key="1">
    <source>
        <dbReference type="ARBA" id="ARBA00022679"/>
    </source>
</evidence>
<dbReference type="Gene3D" id="3.40.630.30">
    <property type="match status" value="1"/>
</dbReference>
<dbReference type="GeneID" id="72429282"/>
<organism evidence="3 4">
    <name type="scientific">Synechococcus sp. (strain ATCC 27144 / PCC 6301 / SAUG 1402/1)</name>
    <name type="common">Anacystis nidulans</name>
    <dbReference type="NCBI Taxonomy" id="269084"/>
    <lineage>
        <taxon>Bacteria</taxon>
        <taxon>Bacillati</taxon>
        <taxon>Cyanobacteriota</taxon>
        <taxon>Cyanophyceae</taxon>
        <taxon>Synechococcales</taxon>
        <taxon>Synechococcaceae</taxon>
        <taxon>Synechococcus</taxon>
    </lineage>
</organism>
<accession>A0A0H3K206</accession>
<dbReference type="InterPro" id="IPR000182">
    <property type="entry name" value="GNAT_dom"/>
</dbReference>
<dbReference type="CDD" id="cd04301">
    <property type="entry name" value="NAT_SF"/>
    <property type="match status" value="1"/>
</dbReference>
<reference evidence="3 4" key="1">
    <citation type="journal article" date="2007" name="Photosyn. Res.">
        <title>Complete nucleotide sequence of the freshwater unicellular cyanobacterium Synechococcus elongatus PCC 6301 chromosome: gene content and organization.</title>
        <authorList>
            <person name="Sugita C."/>
            <person name="Ogata K."/>
            <person name="Shikata M."/>
            <person name="Jikuya H."/>
            <person name="Takano J."/>
            <person name="Furumichi M."/>
            <person name="Kanehisa M."/>
            <person name="Omata T."/>
            <person name="Sugiura M."/>
            <person name="Sugita M."/>
        </authorList>
    </citation>
    <scope>NUCLEOTIDE SEQUENCE [LARGE SCALE GENOMIC DNA]</scope>
    <source>
        <strain evidence="4">ATCC 27144 / PCC 6301 / SAUG 1402/1</strain>
    </source>
</reference>
<gene>
    <name evidence="3" type="ordered locus">syc1058_d</name>
</gene>
<dbReference type="Proteomes" id="UP000001175">
    <property type="component" value="Chromosome"/>
</dbReference>
<keyword evidence="1 3" id="KW-0808">Transferase</keyword>
<dbReference type="InterPro" id="IPR016181">
    <property type="entry name" value="Acyl_CoA_acyltransferase"/>
</dbReference>
<dbReference type="RefSeq" id="WP_011243370.1">
    <property type="nucleotide sequence ID" value="NC_006576.1"/>
</dbReference>
<feature type="domain" description="N-acetyltransferase" evidence="2">
    <location>
        <begin position="1"/>
        <end position="150"/>
    </location>
</feature>
<proteinExistence type="predicted"/>
<dbReference type="eggNOG" id="COG0456">
    <property type="taxonomic scope" value="Bacteria"/>
</dbReference>
<dbReference type="GO" id="GO:0008080">
    <property type="term" value="F:N-acetyltransferase activity"/>
    <property type="evidence" value="ECO:0007669"/>
    <property type="project" value="InterPro"/>
</dbReference>
<sequence length="157" mass="17634">MQYRELSASEWPWPLLLEADPSREQIERYIHDSTVLGMFNEQTVIGVIVLQAQSPQVFEVMNLAVEPDYRGQGIGKALMVAAIARAQAEGGRRLIVATGNSSLDPLAFYQKLGFSLEACEPDYFVRTYPTPIFENGLQCRDRLWLGLSLESDGKRPL</sequence>
<dbReference type="PANTHER" id="PTHR13947:SF37">
    <property type="entry name" value="LD18367P"/>
    <property type="match status" value="1"/>
</dbReference>
<dbReference type="EMBL" id="AP008231">
    <property type="protein sequence ID" value="BAD79248.1"/>
    <property type="molecule type" value="Genomic_DNA"/>
</dbReference>
<dbReference type="Pfam" id="PF00583">
    <property type="entry name" value="Acetyltransf_1"/>
    <property type="match status" value="1"/>
</dbReference>
<dbReference type="PROSITE" id="PS51186">
    <property type="entry name" value="GNAT"/>
    <property type="match status" value="1"/>
</dbReference>
<evidence type="ECO:0000259" key="2">
    <source>
        <dbReference type="PROSITE" id="PS51186"/>
    </source>
</evidence>
<evidence type="ECO:0000313" key="3">
    <source>
        <dbReference type="EMBL" id="BAD79248.1"/>
    </source>
</evidence>
<protein>
    <submittedName>
        <fullName evidence="3">Putative acetyltransferase</fullName>
    </submittedName>
</protein>
<dbReference type="AlphaFoldDB" id="A0A0H3K206"/>
<name>A0A0H3K206_SYNP6</name>
<dbReference type="PANTHER" id="PTHR13947">
    <property type="entry name" value="GNAT FAMILY N-ACETYLTRANSFERASE"/>
    <property type="match status" value="1"/>
</dbReference>
<evidence type="ECO:0000313" key="4">
    <source>
        <dbReference type="Proteomes" id="UP000001175"/>
    </source>
</evidence>
<dbReference type="KEGG" id="syc:syc1058_d"/>
<dbReference type="InterPro" id="IPR050769">
    <property type="entry name" value="NAT_camello-type"/>
</dbReference>
<dbReference type="SUPFAM" id="SSF55729">
    <property type="entry name" value="Acyl-CoA N-acyltransferases (Nat)"/>
    <property type="match status" value="1"/>
</dbReference>